<dbReference type="AlphaFoldDB" id="A0A9P6WLL7"/>
<protein>
    <submittedName>
        <fullName evidence="1">Uncharacterized protein</fullName>
    </submittedName>
</protein>
<proteinExistence type="predicted"/>
<reference evidence="1" key="1">
    <citation type="submission" date="2020-11" db="EMBL/GenBank/DDBJ databases">
        <title>Kefir isolates.</title>
        <authorList>
            <person name="Marcisauskas S."/>
            <person name="Kim Y."/>
            <person name="Blasche S."/>
        </authorList>
    </citation>
    <scope>NUCLEOTIDE SEQUENCE</scope>
    <source>
        <strain evidence="1">Olga-1</strain>
    </source>
</reference>
<comment type="caution">
    <text evidence="1">The sequence shown here is derived from an EMBL/GenBank/DDBJ whole genome shotgun (WGS) entry which is preliminary data.</text>
</comment>
<dbReference type="Proteomes" id="UP000697127">
    <property type="component" value="Unassembled WGS sequence"/>
</dbReference>
<accession>A0A9P6WLL7</accession>
<evidence type="ECO:0000313" key="1">
    <source>
        <dbReference type="EMBL" id="KAG0688303.1"/>
    </source>
</evidence>
<evidence type="ECO:0000313" key="2">
    <source>
        <dbReference type="Proteomes" id="UP000697127"/>
    </source>
</evidence>
<name>A0A9P6WLL7_9ASCO</name>
<keyword evidence="2" id="KW-1185">Reference proteome</keyword>
<organism evidence="1 2">
    <name type="scientific">Pichia californica</name>
    <dbReference type="NCBI Taxonomy" id="460514"/>
    <lineage>
        <taxon>Eukaryota</taxon>
        <taxon>Fungi</taxon>
        <taxon>Dikarya</taxon>
        <taxon>Ascomycota</taxon>
        <taxon>Saccharomycotina</taxon>
        <taxon>Pichiomycetes</taxon>
        <taxon>Pichiales</taxon>
        <taxon>Pichiaceae</taxon>
        <taxon>Pichia</taxon>
    </lineage>
</organism>
<dbReference type="EMBL" id="PUHW01000163">
    <property type="protein sequence ID" value="KAG0688303.1"/>
    <property type="molecule type" value="Genomic_DNA"/>
</dbReference>
<sequence length="115" mass="13493">MEKKHASIAAKYLILELQIGLLNRCFYHPCQFCEEEGGSYHTFFSCEIAKELAQQISINIPLQLIPGIQIPLNQSFTANRIIKYLIFCNKEHYKNNKLQITNNKTTMYLKFQYEL</sequence>
<gene>
    <name evidence="1" type="ORF">C6P40_001143</name>
</gene>